<dbReference type="EMBL" id="JASJUT010000010">
    <property type="protein sequence ID" value="MDK2597258.1"/>
    <property type="molecule type" value="Genomic_DNA"/>
</dbReference>
<evidence type="ECO:0000313" key="1">
    <source>
        <dbReference type="EMBL" id="MDK2597258.1"/>
    </source>
</evidence>
<gene>
    <name evidence="1" type="ORF">QNM18_19575</name>
</gene>
<protein>
    <submittedName>
        <fullName evidence="1">Tetratricopeptide repeat protein</fullName>
    </submittedName>
</protein>
<dbReference type="PANTHER" id="PTHR11102">
    <property type="entry name" value="SEL-1-LIKE PROTEIN"/>
    <property type="match status" value="1"/>
</dbReference>
<comment type="caution">
    <text evidence="1">The sequence shown here is derived from an EMBL/GenBank/DDBJ whole genome shotgun (WGS) entry which is preliminary data.</text>
</comment>
<name>A0ABT7EQG9_9GAMM</name>
<dbReference type="Gene3D" id="1.25.40.10">
    <property type="entry name" value="Tetratricopeptide repeat domain"/>
    <property type="match status" value="4"/>
</dbReference>
<organism evidence="1 2">
    <name type="scientific">Pseudoalteromonas obscura</name>
    <dbReference type="NCBI Taxonomy" id="3048491"/>
    <lineage>
        <taxon>Bacteria</taxon>
        <taxon>Pseudomonadati</taxon>
        <taxon>Pseudomonadota</taxon>
        <taxon>Gammaproteobacteria</taxon>
        <taxon>Alteromonadales</taxon>
        <taxon>Pseudoalteromonadaceae</taxon>
        <taxon>Pseudoalteromonas</taxon>
    </lineage>
</organism>
<keyword evidence="2" id="KW-1185">Reference proteome</keyword>
<dbReference type="SMART" id="SM00671">
    <property type="entry name" value="SEL1"/>
    <property type="match status" value="19"/>
</dbReference>
<dbReference type="InterPro" id="IPR006597">
    <property type="entry name" value="Sel1-like"/>
</dbReference>
<reference evidence="1 2" key="1">
    <citation type="submission" date="2023-05" db="EMBL/GenBank/DDBJ databases">
        <title>Pseudoalteromonas ardens sp. nov., Pseudoalteromonas obscura sp. nov., and Pseudoalteromonas umbrosa sp. nov., isolated from the coral Montipora capitata.</title>
        <authorList>
            <person name="Thomas E.M."/>
            <person name="Smith E.M."/>
            <person name="Papke E."/>
            <person name="Shlafstein M.D."/>
            <person name="Oline D.K."/>
            <person name="Videau P."/>
            <person name="Saw J.H."/>
            <person name="Strangman W.K."/>
            <person name="Ushijima B."/>
        </authorList>
    </citation>
    <scope>NUCLEOTIDE SEQUENCE [LARGE SCALE GENOMIC DNA]</scope>
    <source>
        <strain evidence="1 2">P94</strain>
    </source>
</reference>
<dbReference type="Pfam" id="PF08238">
    <property type="entry name" value="Sel1"/>
    <property type="match status" value="17"/>
</dbReference>
<proteinExistence type="predicted"/>
<dbReference type="InterPro" id="IPR011990">
    <property type="entry name" value="TPR-like_helical_dom_sf"/>
</dbReference>
<dbReference type="InterPro" id="IPR050767">
    <property type="entry name" value="Sel1_AlgK"/>
</dbReference>
<dbReference type="PANTHER" id="PTHR11102:SF160">
    <property type="entry name" value="ERAD-ASSOCIATED E3 UBIQUITIN-PROTEIN LIGASE COMPONENT HRD3"/>
    <property type="match status" value="1"/>
</dbReference>
<dbReference type="PROSITE" id="PS51257">
    <property type="entry name" value="PROKAR_LIPOPROTEIN"/>
    <property type="match status" value="1"/>
</dbReference>
<dbReference type="SUPFAM" id="SSF81901">
    <property type="entry name" value="HCP-like"/>
    <property type="match status" value="5"/>
</dbReference>
<dbReference type="RefSeq" id="WP_284138206.1">
    <property type="nucleotide sequence ID" value="NZ_JASJUT010000010.1"/>
</dbReference>
<accession>A0ABT7EQG9</accession>
<dbReference type="Proteomes" id="UP001231915">
    <property type="component" value="Unassembled WGS sequence"/>
</dbReference>
<evidence type="ECO:0000313" key="2">
    <source>
        <dbReference type="Proteomes" id="UP001231915"/>
    </source>
</evidence>
<sequence length="933" mass="104446">MKLIVFVVLFTFLSGCNSIQKPVAPHLLFHQPNDVSTDALVAQSYLLLSQEAYRLKDYDYEFELLNELADYEYGPAQLEIAKKLLKGHGKEYVHGTPLEWATKAAERDYTPAILFLAQWYRYGGDGVDVDLKEAMNLYARAIELGDYSAATELGYIFIRHWREEKGYETAQQLFANAAYHGDVKALCGLGIVYRESQKLKDLEKAADYFQVSYVRGYKECAFELGYLYHRSKPNTQHALRWYQVAAKNGSRDALNNLGMMYNNGDGVDIDYSRAKSYFEQAVELGSRLSFGNLGSLYELGKGVEQDYDKAVYWYQKGVDRQDAQSMHNLGTLYSLGSGVEKNREKALSLFEQAADLGNRFSAFNLANAYYYADGKEQNDELALEYYLVSARAGYAPAFCQAAEVALKDSWTLARSYFHEGAKLGQETCLKSLVKGLRANKEQDIPIVGLLKAFANRDVAFANEMLGHIYQFGEFGLFRSFEKAQAFYLKAAELGAVNAFANLGFLYEQGDLVEQNLDTAASFYQKAAELGSALGKNYLATFYLNGVVVKKDRTKAVELYQEAAELHNTAALINLGDIYLDYGSRDFQLKACALFKKAYELGAKRAAVRHSRCVVEQTGDIKSAYQLLEDSRGQDCSLCVVKQAELILNKQIEGKSQLEAFGMLQNAAQAGNAAAAYKLASLYESGGIKSQDLALAFNWYRTSVTLGEVDALNKIAEFYWAGKGVDKSEDDAVEAISQLAKAKNFNVASFVGEHFYHGVNVDIDLNKARYYFMKAAQQNDGIALNSLGVIYRDGLRVAVDTELAKDYFERSAHLGVPDAMHNLGALNLSQNKEKDGLEWLQRAAEKQFVKSYILLGDYYASHDANEESMRKAVKWLKLAADEKAPDGMYKLAMLLKKQNRNQFTIEVQMWLKAAASGGHQAAVSELKVFELQRE</sequence>